<protein>
    <recommendedName>
        <fullName evidence="3">Flagellar biosynthesis protein FlgE</fullName>
    </recommendedName>
</protein>
<dbReference type="AlphaFoldDB" id="M7PGN7"/>
<proteinExistence type="predicted"/>
<accession>M7PGN7</accession>
<evidence type="ECO:0008006" key="3">
    <source>
        <dbReference type="Google" id="ProtNLM"/>
    </source>
</evidence>
<dbReference type="STRING" id="1286106.MPL1_07049"/>
<reference evidence="1 2" key="1">
    <citation type="journal article" date="2013" name="Genome Announc.">
        <title>Draft Genome Sequence of Methylophaga lonarensis MPLT, a Haloalkaliphilic (Non-Methane-Utilizing) Methylotroph.</title>
        <authorList>
            <person name="Shetty S.A."/>
            <person name="Marathe N.P."/>
            <person name="Munot H."/>
            <person name="Antony C.P."/>
            <person name="Dhotre D.P."/>
            <person name="Murrell J.C."/>
            <person name="Shouche Y.S."/>
        </authorList>
    </citation>
    <scope>NUCLEOTIDE SEQUENCE [LARGE SCALE GENOMIC DNA]</scope>
    <source>
        <strain evidence="1 2">MPL</strain>
    </source>
</reference>
<dbReference type="EMBL" id="APHR01000035">
    <property type="protein sequence ID" value="EMR13060.1"/>
    <property type="molecule type" value="Genomic_DNA"/>
</dbReference>
<dbReference type="PATRIC" id="fig|1286106.3.peg.1415"/>
<organism evidence="1 2">
    <name type="scientific">Methylophaga lonarensis MPL</name>
    <dbReference type="NCBI Taxonomy" id="1286106"/>
    <lineage>
        <taxon>Bacteria</taxon>
        <taxon>Pseudomonadati</taxon>
        <taxon>Pseudomonadota</taxon>
        <taxon>Gammaproteobacteria</taxon>
        <taxon>Thiotrichales</taxon>
        <taxon>Piscirickettsiaceae</taxon>
        <taxon>Methylophaga</taxon>
    </lineage>
</organism>
<evidence type="ECO:0000313" key="1">
    <source>
        <dbReference type="EMBL" id="EMR13060.1"/>
    </source>
</evidence>
<comment type="caution">
    <text evidence="1">The sequence shown here is derived from an EMBL/GenBank/DDBJ whole genome shotgun (WGS) entry which is preliminary data.</text>
</comment>
<sequence length="82" mass="8620">MIGEFSMSNIPAIQSAMTGIQSGISKINRNAADIASQSVAGDAADLTRSLIDMRQNQLQVEASIKVVKTSNEVLGSLLDVKA</sequence>
<dbReference type="Proteomes" id="UP000012019">
    <property type="component" value="Unassembled WGS sequence"/>
</dbReference>
<keyword evidence="2" id="KW-1185">Reference proteome</keyword>
<gene>
    <name evidence="1" type="ORF">MPL1_07049</name>
</gene>
<name>M7PGN7_9GAMM</name>
<evidence type="ECO:0000313" key="2">
    <source>
        <dbReference type="Proteomes" id="UP000012019"/>
    </source>
</evidence>